<feature type="region of interest" description="Disordered" evidence="1">
    <location>
        <begin position="114"/>
        <end position="175"/>
    </location>
</feature>
<dbReference type="EMBL" id="KV425893">
    <property type="protein sequence ID" value="KZW01499.1"/>
    <property type="molecule type" value="Genomic_DNA"/>
</dbReference>
<organism evidence="3 4">
    <name type="scientific">Exidia glandulosa HHB12029</name>
    <dbReference type="NCBI Taxonomy" id="1314781"/>
    <lineage>
        <taxon>Eukaryota</taxon>
        <taxon>Fungi</taxon>
        <taxon>Dikarya</taxon>
        <taxon>Basidiomycota</taxon>
        <taxon>Agaricomycotina</taxon>
        <taxon>Agaricomycetes</taxon>
        <taxon>Auriculariales</taxon>
        <taxon>Exidiaceae</taxon>
        <taxon>Exidia</taxon>
    </lineage>
</organism>
<dbReference type="InParanoid" id="A0A165P185"/>
<keyword evidence="2" id="KW-0732">Signal</keyword>
<proteinExistence type="predicted"/>
<accession>A0A165P185</accession>
<name>A0A165P185_EXIGL</name>
<feature type="compositionally biased region" description="Low complexity" evidence="1">
    <location>
        <begin position="123"/>
        <end position="149"/>
    </location>
</feature>
<evidence type="ECO:0000256" key="2">
    <source>
        <dbReference type="SAM" id="SignalP"/>
    </source>
</evidence>
<dbReference type="Proteomes" id="UP000077266">
    <property type="component" value="Unassembled WGS sequence"/>
</dbReference>
<keyword evidence="4" id="KW-1185">Reference proteome</keyword>
<feature type="signal peptide" evidence="2">
    <location>
        <begin position="1"/>
        <end position="22"/>
    </location>
</feature>
<protein>
    <recommendedName>
        <fullName evidence="5">Extracellular membrane protein CFEM domain-containing protein</fullName>
    </recommendedName>
</protein>
<gene>
    <name evidence="3" type="ORF">EXIGLDRAFT_829975</name>
</gene>
<feature type="compositionally biased region" description="Polar residues" evidence="1">
    <location>
        <begin position="151"/>
        <end position="167"/>
    </location>
</feature>
<sequence length="199" mass="19642">MRSTIFLQSVLVVLSIGTFVAAQTDPGSGEIGDLRDLNACVEPCGDKLTPQAEAACGKGAAADATDEQERCVCSPSTGLMDLFKQCVQDTCTPDIVPDVLSFLDAACAAAAANGTETGGASAGGTQTQGSQTPSPSGSPSASGTPTDTGKSAGSPTASDSTTQSPTNKPDGGNAASTTAATAVWMTSAVVAFSAFATMF</sequence>
<evidence type="ECO:0000313" key="3">
    <source>
        <dbReference type="EMBL" id="KZW01499.1"/>
    </source>
</evidence>
<evidence type="ECO:0000256" key="1">
    <source>
        <dbReference type="SAM" id="MobiDB-lite"/>
    </source>
</evidence>
<feature type="chain" id="PRO_5007863630" description="Extracellular membrane protein CFEM domain-containing protein" evidence="2">
    <location>
        <begin position="23"/>
        <end position="199"/>
    </location>
</feature>
<dbReference type="AlphaFoldDB" id="A0A165P185"/>
<evidence type="ECO:0000313" key="4">
    <source>
        <dbReference type="Proteomes" id="UP000077266"/>
    </source>
</evidence>
<reference evidence="3 4" key="1">
    <citation type="journal article" date="2016" name="Mol. Biol. Evol.">
        <title>Comparative Genomics of Early-Diverging Mushroom-Forming Fungi Provides Insights into the Origins of Lignocellulose Decay Capabilities.</title>
        <authorList>
            <person name="Nagy L.G."/>
            <person name="Riley R."/>
            <person name="Tritt A."/>
            <person name="Adam C."/>
            <person name="Daum C."/>
            <person name="Floudas D."/>
            <person name="Sun H."/>
            <person name="Yadav J.S."/>
            <person name="Pangilinan J."/>
            <person name="Larsson K.H."/>
            <person name="Matsuura K."/>
            <person name="Barry K."/>
            <person name="Labutti K."/>
            <person name="Kuo R."/>
            <person name="Ohm R.A."/>
            <person name="Bhattacharya S.S."/>
            <person name="Shirouzu T."/>
            <person name="Yoshinaga Y."/>
            <person name="Martin F.M."/>
            <person name="Grigoriev I.V."/>
            <person name="Hibbett D.S."/>
        </authorList>
    </citation>
    <scope>NUCLEOTIDE SEQUENCE [LARGE SCALE GENOMIC DNA]</scope>
    <source>
        <strain evidence="3 4">HHB12029</strain>
    </source>
</reference>
<evidence type="ECO:0008006" key="5">
    <source>
        <dbReference type="Google" id="ProtNLM"/>
    </source>
</evidence>